<dbReference type="Proteomes" id="UP000018468">
    <property type="component" value="Linkage group LG7"/>
</dbReference>
<reference evidence="12" key="2">
    <citation type="submission" date="2025-08" db="UniProtKB">
        <authorList>
            <consortium name="Ensembl"/>
        </authorList>
    </citation>
    <scope>IDENTIFICATION</scope>
</reference>
<dbReference type="AlphaFoldDB" id="W5NLT1"/>
<reference evidence="12" key="3">
    <citation type="submission" date="2025-09" db="UniProtKB">
        <authorList>
            <consortium name="Ensembl"/>
        </authorList>
    </citation>
    <scope>IDENTIFICATION</scope>
</reference>
<keyword evidence="8 9" id="KW-0807">Transducer</keyword>
<dbReference type="InParanoid" id="W5NLT1"/>
<dbReference type="OMA" id="IFQQTTY"/>
<keyword evidence="7 9" id="KW-0675">Receptor</keyword>
<dbReference type="eggNOG" id="KOG3656">
    <property type="taxonomic scope" value="Eukaryota"/>
</dbReference>
<comment type="similarity">
    <text evidence="9">Belongs to the G-protein coupled receptor 1 family.</text>
</comment>
<dbReference type="InterPro" id="IPR028336">
    <property type="entry name" value="GPR119"/>
</dbReference>
<feature type="domain" description="G-protein coupled receptors family 1 profile" evidence="11">
    <location>
        <begin position="34"/>
        <end position="290"/>
    </location>
</feature>
<accession>W5NLT1</accession>
<comment type="subcellular location">
    <subcellularLocation>
        <location evidence="1">Cell membrane</location>
        <topology evidence="1">Multi-pass membrane protein</topology>
    </subcellularLocation>
</comment>
<dbReference type="GeneTree" id="ENSGT01120000271896"/>
<dbReference type="InterPro" id="IPR017452">
    <property type="entry name" value="GPCR_Rhodpsn_7TM"/>
</dbReference>
<keyword evidence="5 9" id="KW-0297">G-protein coupled receptor</keyword>
<keyword evidence="13" id="KW-1185">Reference proteome</keyword>
<dbReference type="PROSITE" id="PS50262">
    <property type="entry name" value="G_PROTEIN_RECEP_F1_2"/>
    <property type="match status" value="1"/>
</dbReference>
<dbReference type="Bgee" id="ENSLOCG00000017485">
    <property type="expression patterns" value="Expressed in zone of skin and 9 other cell types or tissues"/>
</dbReference>
<feature type="transmembrane region" description="Helical" evidence="10">
    <location>
        <begin position="53"/>
        <end position="72"/>
    </location>
</feature>
<evidence type="ECO:0000313" key="12">
    <source>
        <dbReference type="Ensembl" id="ENSLOCP00000021590.1"/>
    </source>
</evidence>
<evidence type="ECO:0000256" key="1">
    <source>
        <dbReference type="ARBA" id="ARBA00004651"/>
    </source>
</evidence>
<proteinExistence type="inferred from homology"/>
<dbReference type="SMR" id="W5NLT1"/>
<dbReference type="Ensembl" id="ENSLOCT00000021627.1">
    <property type="protein sequence ID" value="ENSLOCP00000021590.1"/>
    <property type="gene ID" value="ENSLOCG00000017485.1"/>
</dbReference>
<dbReference type="InterPro" id="IPR000276">
    <property type="entry name" value="GPCR_Rhodpsn"/>
</dbReference>
<feature type="transmembrane region" description="Helical" evidence="10">
    <location>
        <begin position="176"/>
        <end position="199"/>
    </location>
</feature>
<dbReference type="GO" id="GO:0031210">
    <property type="term" value="F:phosphatidylcholine binding"/>
    <property type="evidence" value="ECO:0000318"/>
    <property type="project" value="GO_Central"/>
</dbReference>
<evidence type="ECO:0000259" key="11">
    <source>
        <dbReference type="PROSITE" id="PS50262"/>
    </source>
</evidence>
<evidence type="ECO:0000256" key="6">
    <source>
        <dbReference type="ARBA" id="ARBA00023136"/>
    </source>
</evidence>
<dbReference type="EMBL" id="AHAT01016826">
    <property type="status" value="NOT_ANNOTATED_CDS"/>
    <property type="molecule type" value="Genomic_DNA"/>
</dbReference>
<dbReference type="STRING" id="7918.ENSLOCP00000021590"/>
<protein>
    <submittedName>
        <fullName evidence="12">G protein-coupled receptor 119</fullName>
    </submittedName>
</protein>
<dbReference type="PROSITE" id="PS00237">
    <property type="entry name" value="G_PROTEIN_RECEP_F1_1"/>
    <property type="match status" value="1"/>
</dbReference>
<evidence type="ECO:0000256" key="10">
    <source>
        <dbReference type="SAM" id="Phobius"/>
    </source>
</evidence>
<keyword evidence="2" id="KW-1003">Cell membrane</keyword>
<evidence type="ECO:0000256" key="3">
    <source>
        <dbReference type="ARBA" id="ARBA00022692"/>
    </source>
</evidence>
<evidence type="ECO:0000313" key="13">
    <source>
        <dbReference type="Proteomes" id="UP000018468"/>
    </source>
</evidence>
<dbReference type="GO" id="GO:0007189">
    <property type="term" value="P:adenylate cyclase-activating G protein-coupled receptor signaling pathway"/>
    <property type="evidence" value="ECO:0000318"/>
    <property type="project" value="GO_Central"/>
</dbReference>
<dbReference type="GO" id="GO:0005737">
    <property type="term" value="C:cytoplasm"/>
    <property type="evidence" value="ECO:0000318"/>
    <property type="project" value="GO_Central"/>
</dbReference>
<keyword evidence="3 9" id="KW-0812">Transmembrane</keyword>
<dbReference type="Pfam" id="PF00001">
    <property type="entry name" value="7tm_1"/>
    <property type="match status" value="1"/>
</dbReference>
<dbReference type="CDD" id="cd15104">
    <property type="entry name" value="7tmA_GPR119_R_insulinotropic_receptor"/>
    <property type="match status" value="1"/>
</dbReference>
<organism evidence="12 13">
    <name type="scientific">Lepisosteus oculatus</name>
    <name type="common">Spotted gar</name>
    <dbReference type="NCBI Taxonomy" id="7918"/>
    <lineage>
        <taxon>Eukaryota</taxon>
        <taxon>Metazoa</taxon>
        <taxon>Chordata</taxon>
        <taxon>Craniata</taxon>
        <taxon>Vertebrata</taxon>
        <taxon>Euteleostomi</taxon>
        <taxon>Actinopterygii</taxon>
        <taxon>Neopterygii</taxon>
        <taxon>Holostei</taxon>
        <taxon>Semionotiformes</taxon>
        <taxon>Lepisosteidae</taxon>
        <taxon>Lepisosteus</taxon>
    </lineage>
</organism>
<evidence type="ECO:0000256" key="5">
    <source>
        <dbReference type="ARBA" id="ARBA00023040"/>
    </source>
</evidence>
<evidence type="ECO:0000256" key="2">
    <source>
        <dbReference type="ARBA" id="ARBA00022475"/>
    </source>
</evidence>
<dbReference type="GO" id="GO:0005886">
    <property type="term" value="C:plasma membrane"/>
    <property type="evidence" value="ECO:0000318"/>
    <property type="project" value="GO_Central"/>
</dbReference>
<dbReference type="PANTHER" id="PTHR22750">
    <property type="entry name" value="G-PROTEIN COUPLED RECEPTOR"/>
    <property type="match status" value="1"/>
</dbReference>
<dbReference type="PRINTS" id="PR00237">
    <property type="entry name" value="GPCRRHODOPSN"/>
</dbReference>
<evidence type="ECO:0000256" key="4">
    <source>
        <dbReference type="ARBA" id="ARBA00022989"/>
    </source>
</evidence>
<dbReference type="SUPFAM" id="SSF81321">
    <property type="entry name" value="Family A G protein-coupled receptor-like"/>
    <property type="match status" value="1"/>
</dbReference>
<feature type="transmembrane region" description="Helical" evidence="10">
    <location>
        <begin position="135"/>
        <end position="156"/>
    </location>
</feature>
<keyword evidence="6 10" id="KW-0472">Membrane</keyword>
<sequence length="321" mass="34884">SCQRKGSARGRSPSMDAELLGWILSISSVLIIATNVLVGAAVLLLIRKKGSQSWVFVLNLALADTLVGLAIPGIATEVIGAHSSSTHKTSCLLRMACVTSPSAASILSMFLISLDRYLAIKLPLRYSQLAGPRTAAGALVALWLVSFLVGFLPGMVRELQQSDYKGFCTFFSVIRPQGMIVVFCAGFFPVLSVFIYFYCDILKVACAHQRQIRRARLAGSRLPQPGHFAGHMKALQTVALLVGCFTLSWSPFFVASTVQALCQDCRLYHVIENYLWLLGLSNSLINPLVYACWQREVRQQLGVLFATVKGRISPAAAAIAT</sequence>
<name>W5NLT1_LEPOC</name>
<feature type="transmembrane region" description="Helical" evidence="10">
    <location>
        <begin position="20"/>
        <end position="46"/>
    </location>
</feature>
<dbReference type="Gene3D" id="1.20.1070.10">
    <property type="entry name" value="Rhodopsin 7-helix transmembrane proteins"/>
    <property type="match status" value="1"/>
</dbReference>
<dbReference type="GO" id="GO:0004930">
    <property type="term" value="F:G protein-coupled receptor activity"/>
    <property type="evidence" value="ECO:0000318"/>
    <property type="project" value="GO_Central"/>
</dbReference>
<reference evidence="13" key="1">
    <citation type="submission" date="2011-12" db="EMBL/GenBank/DDBJ databases">
        <title>The Draft Genome of Lepisosteus oculatus.</title>
        <authorList>
            <consortium name="The Broad Institute Genome Assembly &amp; Analysis Group"/>
            <consortium name="Computational R&amp;D Group"/>
            <consortium name="and Sequencing Platform"/>
            <person name="Di Palma F."/>
            <person name="Alfoldi J."/>
            <person name="Johnson J."/>
            <person name="Berlin A."/>
            <person name="Gnerre S."/>
            <person name="Jaffe D."/>
            <person name="MacCallum I."/>
            <person name="Young S."/>
            <person name="Walker B.J."/>
            <person name="Lander E.S."/>
            <person name="Lindblad-Toh K."/>
        </authorList>
    </citation>
    <scope>NUCLEOTIDE SEQUENCE [LARGE SCALE GENOMIC DNA]</scope>
</reference>
<evidence type="ECO:0000256" key="7">
    <source>
        <dbReference type="ARBA" id="ARBA00023170"/>
    </source>
</evidence>
<feature type="transmembrane region" description="Helical" evidence="10">
    <location>
        <begin position="92"/>
        <end position="114"/>
    </location>
</feature>
<evidence type="ECO:0000256" key="8">
    <source>
        <dbReference type="ARBA" id="ARBA00023224"/>
    </source>
</evidence>
<dbReference type="HOGENOM" id="CLU_009579_11_5_1"/>
<feature type="transmembrane region" description="Helical" evidence="10">
    <location>
        <begin position="274"/>
        <end position="293"/>
    </location>
</feature>
<feature type="transmembrane region" description="Helical" evidence="10">
    <location>
        <begin position="234"/>
        <end position="254"/>
    </location>
</feature>
<keyword evidence="4 10" id="KW-1133">Transmembrane helix</keyword>
<evidence type="ECO:0000256" key="9">
    <source>
        <dbReference type="RuleBase" id="RU000688"/>
    </source>
</evidence>